<organism evidence="4 5">
    <name type="scientific">Novosphingobium fuchskuhlense</name>
    <dbReference type="NCBI Taxonomy" id="1117702"/>
    <lineage>
        <taxon>Bacteria</taxon>
        <taxon>Pseudomonadati</taxon>
        <taxon>Pseudomonadota</taxon>
        <taxon>Alphaproteobacteria</taxon>
        <taxon>Sphingomonadales</taxon>
        <taxon>Sphingomonadaceae</taxon>
        <taxon>Novosphingobium</taxon>
    </lineage>
</organism>
<protein>
    <recommendedName>
        <fullName evidence="6">Peptidase M10 serralysin C-terminal domain-containing protein</fullName>
    </recommendedName>
</protein>
<evidence type="ECO:0000256" key="1">
    <source>
        <dbReference type="ARBA" id="ARBA00004613"/>
    </source>
</evidence>
<dbReference type="Gene3D" id="2.150.10.10">
    <property type="entry name" value="Serralysin-like metalloprotease, C-terminal"/>
    <property type="match status" value="2"/>
</dbReference>
<dbReference type="PRINTS" id="PR00313">
    <property type="entry name" value="CABNDNGRPT"/>
</dbReference>
<evidence type="ECO:0000256" key="3">
    <source>
        <dbReference type="SAM" id="MobiDB-lite"/>
    </source>
</evidence>
<dbReference type="AlphaFoldDB" id="A0A117UTS0"/>
<evidence type="ECO:0000313" key="4">
    <source>
        <dbReference type="EMBL" id="KUR70721.1"/>
    </source>
</evidence>
<dbReference type="PANTHER" id="PTHR38340:SF1">
    <property type="entry name" value="S-LAYER PROTEIN"/>
    <property type="match status" value="1"/>
</dbReference>
<comment type="caution">
    <text evidence="4">The sequence shown here is derived from an EMBL/GenBank/DDBJ whole genome shotgun (WGS) entry which is preliminary data.</text>
</comment>
<evidence type="ECO:0000256" key="2">
    <source>
        <dbReference type="ARBA" id="ARBA00022525"/>
    </source>
</evidence>
<dbReference type="InterPro" id="IPR001343">
    <property type="entry name" value="Hemolysn_Ca-bd"/>
</dbReference>
<keyword evidence="2" id="KW-0964">Secreted</keyword>
<feature type="region of interest" description="Disordered" evidence="3">
    <location>
        <begin position="180"/>
        <end position="207"/>
    </location>
</feature>
<dbReference type="GO" id="GO:0005576">
    <property type="term" value="C:extracellular region"/>
    <property type="evidence" value="ECO:0007669"/>
    <property type="project" value="UniProtKB-SubCell"/>
</dbReference>
<comment type="subcellular location">
    <subcellularLocation>
        <location evidence="1">Secreted</location>
    </subcellularLocation>
</comment>
<dbReference type="GO" id="GO:0005509">
    <property type="term" value="F:calcium ion binding"/>
    <property type="evidence" value="ECO:0007669"/>
    <property type="project" value="InterPro"/>
</dbReference>
<proteinExistence type="predicted"/>
<dbReference type="InterPro" id="IPR050557">
    <property type="entry name" value="RTX_toxin/Mannuronan_C5-epim"/>
</dbReference>
<evidence type="ECO:0000313" key="5">
    <source>
        <dbReference type="Proteomes" id="UP000058012"/>
    </source>
</evidence>
<dbReference type="InterPro" id="IPR018511">
    <property type="entry name" value="Hemolysin-typ_Ca-bd_CS"/>
</dbReference>
<dbReference type="Proteomes" id="UP000058012">
    <property type="component" value="Unassembled WGS sequence"/>
</dbReference>
<dbReference type="PROSITE" id="PS00330">
    <property type="entry name" value="HEMOLYSIN_CALCIUM"/>
    <property type="match status" value="2"/>
</dbReference>
<reference evidence="4 5" key="1">
    <citation type="submission" date="2015-10" db="EMBL/GenBank/DDBJ databases">
        <title>Draft genome sequence of Novosphingobium fuchskuhlense DSM 25065 isolated from a surface water sample of the southwest basin of Lake Grosse Fuchskuhle.</title>
        <authorList>
            <person name="Ruckert C."/>
            <person name="Winkler A."/>
            <person name="Glaeser J."/>
            <person name="Grossart H.-P."/>
            <person name="Kalinowski J."/>
            <person name="Glaeser S."/>
        </authorList>
    </citation>
    <scope>NUCLEOTIDE SEQUENCE [LARGE SCALE GENOMIC DNA]</scope>
    <source>
        <strain evidence="4 5">FNE08-7</strain>
    </source>
</reference>
<accession>A0A117UTS0</accession>
<gene>
    <name evidence="4" type="ORF">AQZ52_12795</name>
</gene>
<dbReference type="Pfam" id="PF00353">
    <property type="entry name" value="HemolysinCabind"/>
    <property type="match status" value="3"/>
</dbReference>
<dbReference type="SUPFAM" id="SSF51120">
    <property type="entry name" value="beta-Roll"/>
    <property type="match status" value="2"/>
</dbReference>
<dbReference type="InterPro" id="IPR011049">
    <property type="entry name" value="Serralysin-like_metalloprot_C"/>
</dbReference>
<dbReference type="STRING" id="1117702.AQZ52_12795"/>
<name>A0A117UTS0_9SPHN</name>
<keyword evidence="5" id="KW-1185">Reference proteome</keyword>
<dbReference type="EMBL" id="LLZS01000008">
    <property type="protein sequence ID" value="KUR70721.1"/>
    <property type="molecule type" value="Genomic_DNA"/>
</dbReference>
<sequence length="371" mass="38593">MHRINCEKHANDHGAIMANFFSNHRLGEICANAFNFDFMSLLARGAESGAELNPDATGMSLDLQADESENETGPVVSTTSLLDGVLFMAKSTFSAMWAGTIHAFAMLSGDEAVAGVLDISLDAALVHKAIVDTDADALNTLVWGGNDRIAGGDSNDTLRGFDGNDRIIGGIGNDTLSGDAGRDALSGGSGDDHLDGGTGNDRMSAGAGNDVLVGGDGNDVLVGGSGIDTLTGGNGADTFDFRSIGQIDCLVVPGIALSVGEDDDSFTFDDDHSAASLQPMDHILDFSHAQGDRIDLHRIDANILTLERDAFVFHDAIDHGAPVHGAGQINVYETAVANTYDVSLEIDNSGASRHFLVTSLDGPLVAADFIL</sequence>
<evidence type="ECO:0008006" key="6">
    <source>
        <dbReference type="Google" id="ProtNLM"/>
    </source>
</evidence>
<dbReference type="PANTHER" id="PTHR38340">
    <property type="entry name" value="S-LAYER PROTEIN"/>
    <property type="match status" value="1"/>
</dbReference>